<dbReference type="HOGENOM" id="CLU_144725_3_1_6"/>
<keyword evidence="6" id="KW-1185">Reference proteome</keyword>
<dbReference type="SUPFAM" id="SSF47413">
    <property type="entry name" value="lambda repressor-like DNA-binding domains"/>
    <property type="match status" value="1"/>
</dbReference>
<accession>A4BQD3</accession>
<evidence type="ECO:0000256" key="3">
    <source>
        <dbReference type="ARBA" id="ARBA00023163"/>
    </source>
</evidence>
<dbReference type="Gene3D" id="1.10.260.40">
    <property type="entry name" value="lambda repressor-like DNA-binding domains"/>
    <property type="match status" value="1"/>
</dbReference>
<dbReference type="Pfam" id="PF13560">
    <property type="entry name" value="HTH_31"/>
    <property type="match status" value="1"/>
</dbReference>
<keyword evidence="2" id="KW-0238">DNA-binding</keyword>
<evidence type="ECO:0000259" key="4">
    <source>
        <dbReference type="PROSITE" id="PS50943"/>
    </source>
</evidence>
<proteinExistence type="predicted"/>
<keyword evidence="3" id="KW-0804">Transcription</keyword>
<dbReference type="STRING" id="314278.NB231_05245"/>
<dbReference type="eggNOG" id="COG2944">
    <property type="taxonomic scope" value="Bacteria"/>
</dbReference>
<gene>
    <name evidence="5" type="ORF">NB231_05245</name>
</gene>
<evidence type="ECO:0000313" key="5">
    <source>
        <dbReference type="EMBL" id="EAR22288.1"/>
    </source>
</evidence>
<protein>
    <recommendedName>
        <fullName evidence="4">HTH cro/C1-type domain-containing protein</fullName>
    </recommendedName>
</protein>
<dbReference type="PROSITE" id="PS50943">
    <property type="entry name" value="HTH_CROC1"/>
    <property type="match status" value="1"/>
</dbReference>
<name>A4BQD3_9GAMM</name>
<keyword evidence="1" id="KW-0805">Transcription regulation</keyword>
<dbReference type="CDD" id="cd00093">
    <property type="entry name" value="HTH_XRE"/>
    <property type="match status" value="1"/>
</dbReference>
<comment type="caution">
    <text evidence="5">The sequence shown here is derived from an EMBL/GenBank/DDBJ whole genome shotgun (WGS) entry which is preliminary data.</text>
</comment>
<dbReference type="InterPro" id="IPR010982">
    <property type="entry name" value="Lambda_DNA-bd_dom_sf"/>
</dbReference>
<evidence type="ECO:0000313" key="6">
    <source>
        <dbReference type="Proteomes" id="UP000003374"/>
    </source>
</evidence>
<feature type="domain" description="HTH cro/C1-type" evidence="4">
    <location>
        <begin position="46"/>
        <end position="99"/>
    </location>
</feature>
<sequence length="110" mass="12729">MKQKRKLFDELMDGVDAMQQQREGKITLRSHEVEDLPPLEVDADLIRDTRESMHVSRAVFARRLRVSTRTLENWEQGRARPNAQAAALILMVRKFPDTLEKLSELGNRAT</sequence>
<evidence type="ECO:0000256" key="2">
    <source>
        <dbReference type="ARBA" id="ARBA00023125"/>
    </source>
</evidence>
<dbReference type="RefSeq" id="WP_005000318.1">
    <property type="nucleotide sequence ID" value="NZ_CH672427.1"/>
</dbReference>
<reference evidence="5 6" key="1">
    <citation type="submission" date="2006-02" db="EMBL/GenBank/DDBJ databases">
        <authorList>
            <person name="Waterbury J."/>
            <person name="Ferriera S."/>
            <person name="Johnson J."/>
            <person name="Kravitz S."/>
            <person name="Halpern A."/>
            <person name="Remington K."/>
            <person name="Beeson K."/>
            <person name="Tran B."/>
            <person name="Rogers Y.-H."/>
            <person name="Friedman R."/>
            <person name="Venter J.C."/>
        </authorList>
    </citation>
    <scope>NUCLEOTIDE SEQUENCE [LARGE SCALE GENOMIC DNA]</scope>
    <source>
        <strain evidence="5 6">Nb-231</strain>
    </source>
</reference>
<dbReference type="OrthoDB" id="9799384at2"/>
<dbReference type="PANTHER" id="PTHR36511:SF3">
    <property type="entry name" value="ANTITOXIN HIGA-2"/>
    <property type="match status" value="1"/>
</dbReference>
<dbReference type="GO" id="GO:0003677">
    <property type="term" value="F:DNA binding"/>
    <property type="evidence" value="ECO:0007669"/>
    <property type="project" value="UniProtKB-KW"/>
</dbReference>
<organism evidence="5 6">
    <name type="scientific">Nitrococcus mobilis Nb-231</name>
    <dbReference type="NCBI Taxonomy" id="314278"/>
    <lineage>
        <taxon>Bacteria</taxon>
        <taxon>Pseudomonadati</taxon>
        <taxon>Pseudomonadota</taxon>
        <taxon>Gammaproteobacteria</taxon>
        <taxon>Chromatiales</taxon>
        <taxon>Ectothiorhodospiraceae</taxon>
        <taxon>Nitrococcus</taxon>
    </lineage>
</organism>
<dbReference type="EMBL" id="AAOF01000004">
    <property type="protein sequence ID" value="EAR22288.1"/>
    <property type="molecule type" value="Genomic_DNA"/>
</dbReference>
<dbReference type="Proteomes" id="UP000003374">
    <property type="component" value="Unassembled WGS sequence"/>
</dbReference>
<dbReference type="InterPro" id="IPR001387">
    <property type="entry name" value="Cro/C1-type_HTH"/>
</dbReference>
<dbReference type="AlphaFoldDB" id="A4BQD3"/>
<dbReference type="InterPro" id="IPR052359">
    <property type="entry name" value="HTH-type_reg/antitoxin"/>
</dbReference>
<evidence type="ECO:0000256" key="1">
    <source>
        <dbReference type="ARBA" id="ARBA00023015"/>
    </source>
</evidence>
<dbReference type="PANTHER" id="PTHR36511">
    <property type="entry name" value="MERR FAMILY BACTERIAL REGULATORY PROTEIN"/>
    <property type="match status" value="1"/>
</dbReference>